<dbReference type="EMBL" id="LT828648">
    <property type="protein sequence ID" value="SLM49235.1"/>
    <property type="molecule type" value="Genomic_DNA"/>
</dbReference>
<evidence type="ECO:0000313" key="2">
    <source>
        <dbReference type="Proteomes" id="UP000192042"/>
    </source>
</evidence>
<accession>A0A1W1I8B9</accession>
<dbReference type="RefSeq" id="WP_155970239.1">
    <property type="nucleotide sequence ID" value="NZ_LT828648.1"/>
</dbReference>
<reference evidence="1 2" key="1">
    <citation type="submission" date="2017-03" db="EMBL/GenBank/DDBJ databases">
        <authorList>
            <person name="Afonso C.L."/>
            <person name="Miller P.J."/>
            <person name="Scott M.A."/>
            <person name="Spackman E."/>
            <person name="Goraichik I."/>
            <person name="Dimitrov K.M."/>
            <person name="Suarez D.L."/>
            <person name="Swayne D.E."/>
        </authorList>
    </citation>
    <scope>NUCLEOTIDE SEQUENCE [LARGE SCALE GENOMIC DNA]</scope>
    <source>
        <strain evidence="1">Genome sequencing of Nitrospira japonica strain NJ11</strain>
    </source>
</reference>
<keyword evidence="2" id="KW-1185">Reference proteome</keyword>
<sequence>MATPRAAPHRFHFSQKAQAGTCSCGRWAITRRRAMTNKAGPGPAFVELTEQQALKDWGNHIANLPEGQTVHSSASVRTHRAAIKHGGIAA</sequence>
<proteinExistence type="predicted"/>
<dbReference type="AlphaFoldDB" id="A0A1W1I8B9"/>
<name>A0A1W1I8B9_9BACT</name>
<organism evidence="1 2">
    <name type="scientific">Nitrospira japonica</name>
    <dbReference type="NCBI Taxonomy" id="1325564"/>
    <lineage>
        <taxon>Bacteria</taxon>
        <taxon>Pseudomonadati</taxon>
        <taxon>Nitrospirota</taxon>
        <taxon>Nitrospiria</taxon>
        <taxon>Nitrospirales</taxon>
        <taxon>Nitrospiraceae</taxon>
        <taxon>Nitrospira</taxon>
    </lineage>
</organism>
<evidence type="ECO:0000313" key="1">
    <source>
        <dbReference type="EMBL" id="SLM49235.1"/>
    </source>
</evidence>
<dbReference type="STRING" id="1325564.NSJP_3068"/>
<gene>
    <name evidence="1" type="ORF">NSJP_3068</name>
</gene>
<dbReference type="KEGG" id="nja:NSJP_3068"/>
<dbReference type="Proteomes" id="UP000192042">
    <property type="component" value="Chromosome I"/>
</dbReference>
<protein>
    <submittedName>
        <fullName evidence="1">Uncharacterized protein</fullName>
    </submittedName>
</protein>